<protein>
    <recommendedName>
        <fullName evidence="10">Circadian input-output histidine kinase CikA</fullName>
        <ecNumber evidence="3">2.7.13.3</ecNumber>
    </recommendedName>
    <alternativeName>
        <fullName evidence="4">Stage 0 sporulation protein A homolog</fullName>
    </alternativeName>
</protein>
<dbReference type="Gene3D" id="3.10.450.50">
    <property type="match status" value="1"/>
</dbReference>
<feature type="domain" description="Response regulatory" evidence="14">
    <location>
        <begin position="986"/>
        <end position="1107"/>
    </location>
</feature>
<evidence type="ECO:0000259" key="13">
    <source>
        <dbReference type="PROSITE" id="PS50109"/>
    </source>
</evidence>
<dbReference type="InterPro" id="IPR003594">
    <property type="entry name" value="HATPase_dom"/>
</dbReference>
<comment type="catalytic activity">
    <reaction evidence="1">
        <text>ATP + protein L-histidine = ADP + protein N-phospho-L-histidine.</text>
        <dbReference type="EC" id="2.7.13.3"/>
    </reaction>
</comment>
<evidence type="ECO:0000256" key="8">
    <source>
        <dbReference type="ARBA" id="ARBA00023012"/>
    </source>
</evidence>
<dbReference type="CDD" id="cd17546">
    <property type="entry name" value="REC_hyHK_CKI1_RcsC-like"/>
    <property type="match status" value="2"/>
</dbReference>
<dbReference type="NCBIfam" id="TIGR00229">
    <property type="entry name" value="sensory_box"/>
    <property type="match status" value="2"/>
</dbReference>
<keyword evidence="8" id="KW-0902">Two-component regulatory system</keyword>
<dbReference type="InterPro" id="IPR036890">
    <property type="entry name" value="HATPase_C_sf"/>
</dbReference>
<gene>
    <name evidence="16" type="ORF">B2M23_07905</name>
</gene>
<evidence type="ECO:0000256" key="11">
    <source>
        <dbReference type="PROSITE-ProRule" id="PRU00169"/>
    </source>
</evidence>
<dbReference type="InterPro" id="IPR032710">
    <property type="entry name" value="NTF2-like_dom_sf"/>
</dbReference>
<keyword evidence="5 11" id="KW-0597">Phosphoprotein</keyword>
<dbReference type="GO" id="GO:0005886">
    <property type="term" value="C:plasma membrane"/>
    <property type="evidence" value="ECO:0007669"/>
    <property type="project" value="TreeGrafter"/>
</dbReference>
<evidence type="ECO:0000256" key="2">
    <source>
        <dbReference type="ARBA" id="ARBA00006402"/>
    </source>
</evidence>
<feature type="domain" description="Response regulatory" evidence="14">
    <location>
        <begin position="846"/>
        <end position="966"/>
    </location>
</feature>
<dbReference type="SMART" id="SM00086">
    <property type="entry name" value="PAC"/>
    <property type="match status" value="3"/>
</dbReference>
<dbReference type="FunFam" id="3.30.565.10:FF:000010">
    <property type="entry name" value="Sensor histidine kinase RcsC"/>
    <property type="match status" value="1"/>
</dbReference>
<dbReference type="Gene3D" id="3.40.50.2300">
    <property type="match status" value="2"/>
</dbReference>
<dbReference type="EMBL" id="CP019962">
    <property type="protein sequence ID" value="ARD65468.1"/>
    <property type="molecule type" value="Genomic_DNA"/>
</dbReference>
<comment type="similarity">
    <text evidence="2">In the N-terminal section; belongs to the phytochrome family.</text>
</comment>
<evidence type="ECO:0000256" key="4">
    <source>
        <dbReference type="ARBA" id="ARBA00018672"/>
    </source>
</evidence>
<dbReference type="SUPFAM" id="SSF52172">
    <property type="entry name" value="CheY-like"/>
    <property type="match status" value="2"/>
</dbReference>
<feature type="domain" description="PAC" evidence="15">
    <location>
        <begin position="254"/>
        <end position="305"/>
    </location>
</feature>
<dbReference type="InterPro" id="IPR000700">
    <property type="entry name" value="PAS-assoc_C"/>
</dbReference>
<evidence type="ECO:0000313" key="17">
    <source>
        <dbReference type="Proteomes" id="UP000192391"/>
    </source>
</evidence>
<feature type="coiled-coil region" evidence="12">
    <location>
        <begin position="158"/>
        <end position="185"/>
    </location>
</feature>
<dbReference type="Gene3D" id="3.30.565.10">
    <property type="entry name" value="Histidine kinase-like ATPase, C-terminal domain"/>
    <property type="match status" value="1"/>
</dbReference>
<name>A0AAC9QTP9_EUBLI</name>
<evidence type="ECO:0000256" key="1">
    <source>
        <dbReference type="ARBA" id="ARBA00000085"/>
    </source>
</evidence>
<evidence type="ECO:0000259" key="15">
    <source>
        <dbReference type="PROSITE" id="PS50113"/>
    </source>
</evidence>
<dbReference type="Pfam" id="PF00512">
    <property type="entry name" value="HisKA"/>
    <property type="match status" value="1"/>
</dbReference>
<dbReference type="AlphaFoldDB" id="A0AAC9QTP9"/>
<evidence type="ECO:0000256" key="9">
    <source>
        <dbReference type="ARBA" id="ARBA00024867"/>
    </source>
</evidence>
<dbReference type="SUPFAM" id="SSF47384">
    <property type="entry name" value="Homodimeric domain of signal transducing histidine kinase"/>
    <property type="match status" value="1"/>
</dbReference>
<dbReference type="InterPro" id="IPR005467">
    <property type="entry name" value="His_kinase_dom"/>
</dbReference>
<dbReference type="InterPro" id="IPR000014">
    <property type="entry name" value="PAS"/>
</dbReference>
<sequence length="1107" mass="126875">MGRGRQVWTAVRRVNPVTTEEKREISAFADKILRRYFCECDVEFLISTFAPNIVWLGGGEMQKAEGAEAVAACFREGQGDLVPCIMTEEEYVVEEISKDCYICEGVSRIETVEGSETSMREQQRCTFVFKRMEGELKCMHIHNSIPFSAIEDDELFPVKAAKEAYDNLQELLQEKNQQIELMMSQLPGGMAICHLDEGYSIKWVSEGLCELYGYSGPEELIAASGGQSLAMVEPDDYEHVLKDIESCLAKDETYSVEYRFRRRDGSMIWVLDIGKRVVDRDGEAVIYCMVTDITYRRNQDMLIQQASIENKRQADFLTQLYNTVPCGIIQFTTGSEHKIINANRRAWEIYGYSEEEYWQCVRDPFTPVMKAEQDKFRKIVEDISQNGGRVSYEREGRRKNGEQCFVSVSMERLENSNGKEVIQAVFNDITETRMLQMEREQEQLIENRSLRAAICTAYPLIMSINLSQNSYECFIQEKNIVKYDEKGRYDDMVDITMGRAYPSYQEDFGRRFSREALMRRYEEGERELYMEMQMMGDDGEYHWISLYVIRVDNPYSDDMLVIGLMKVLDEQRAEKARQERLLRDALTSAEAANKAKSEFLSRMSHDIRTPMNAIIGMSTIGQLKINVPNRVRDCFEKIDSSSRYLLTLINDILDMSKIESGKIVLAKRKFDFSEFINEINTIIYPQTRERGIDFVIHHHEPMERFYIGDELRLNQIMMNLLSNAVKFTAPGGRITVDIQELKRENGLAYLGLSVSDTGIGMSEDFMKKIYQPFEQENPGTARNKIGTGLGLSIVYNIIQLMGGTIAVTSEKNRGTTFELSVPLEPVYDTEEEKRRRMTEDALKDIRVLVVDDDAMIGEQTAAIMSNIGISPVWVDSGVRALEEVRKMMEAGCTYDVAMIDWLMPDMDGIETTRQIRKIVGPDTTIIIISAYDWSDIEEEARQAGANNFISKPLFQSVIYDTLMHLNIEPHERKEQRQPVSSLDGLQVLLVEDNELNLEIAKTLMEMQGVCVDTAENGQEALDKFTDRPLDFYHAVLMDIRMPVMDGLSATKAIRELDRKDAKTVPIIAMTANAFEEDRRLAIKAGMNGYLVKPIDINKLFEELKKLS</sequence>
<dbReference type="KEGG" id="elim:B2M23_07905"/>
<evidence type="ECO:0000256" key="5">
    <source>
        <dbReference type="ARBA" id="ARBA00022553"/>
    </source>
</evidence>
<dbReference type="InterPro" id="IPR013655">
    <property type="entry name" value="PAS_fold_3"/>
</dbReference>
<organism evidence="16 17">
    <name type="scientific">Eubacterium limosum</name>
    <dbReference type="NCBI Taxonomy" id="1736"/>
    <lineage>
        <taxon>Bacteria</taxon>
        <taxon>Bacillati</taxon>
        <taxon>Bacillota</taxon>
        <taxon>Clostridia</taxon>
        <taxon>Eubacteriales</taxon>
        <taxon>Eubacteriaceae</taxon>
        <taxon>Eubacterium</taxon>
    </lineage>
</organism>
<reference evidence="17" key="1">
    <citation type="journal article" date="2017" name="Sci. Rep.">
        <title>Determination of the Genome and Primary Transcriptome of Syngas Fermenting Eubacterium limosum ATCC 8486.</title>
        <authorList>
            <person name="Song Y."/>
            <person name="Shin J."/>
            <person name="Jeong Y."/>
            <person name="Jin S."/>
            <person name="Lee J.K."/>
            <person name="Kim D.R."/>
            <person name="Kim S.C."/>
            <person name="Cho S."/>
            <person name="Cho B.K."/>
        </authorList>
    </citation>
    <scope>NUCLEOTIDE SEQUENCE [LARGE SCALE GENOMIC DNA]</scope>
    <source>
        <strain evidence="17">ATCC 8486</strain>
    </source>
</reference>
<dbReference type="EC" id="2.7.13.3" evidence="3"/>
<dbReference type="SUPFAM" id="SSF55785">
    <property type="entry name" value="PYP-like sensor domain (PAS domain)"/>
    <property type="match status" value="2"/>
</dbReference>
<evidence type="ECO:0000256" key="6">
    <source>
        <dbReference type="ARBA" id="ARBA00022679"/>
    </source>
</evidence>
<keyword evidence="7 16" id="KW-0418">Kinase</keyword>
<dbReference type="Gene3D" id="1.10.287.130">
    <property type="match status" value="1"/>
</dbReference>
<evidence type="ECO:0000256" key="12">
    <source>
        <dbReference type="SAM" id="Coils"/>
    </source>
</evidence>
<evidence type="ECO:0000256" key="7">
    <source>
        <dbReference type="ARBA" id="ARBA00022777"/>
    </source>
</evidence>
<dbReference type="PROSITE" id="PS50110">
    <property type="entry name" value="RESPONSE_REGULATORY"/>
    <property type="match status" value="2"/>
</dbReference>
<dbReference type="InterPro" id="IPR011006">
    <property type="entry name" value="CheY-like_superfamily"/>
</dbReference>
<evidence type="ECO:0000259" key="14">
    <source>
        <dbReference type="PROSITE" id="PS50110"/>
    </source>
</evidence>
<proteinExistence type="inferred from homology"/>
<accession>A0AAC9QTP9</accession>
<dbReference type="Proteomes" id="UP000192391">
    <property type="component" value="Chromosome"/>
</dbReference>
<dbReference type="SMART" id="SM00448">
    <property type="entry name" value="REC"/>
    <property type="match status" value="2"/>
</dbReference>
<dbReference type="InterPro" id="IPR035965">
    <property type="entry name" value="PAS-like_dom_sf"/>
</dbReference>
<dbReference type="SUPFAM" id="SSF54427">
    <property type="entry name" value="NTF2-like"/>
    <property type="match status" value="1"/>
</dbReference>
<dbReference type="GO" id="GO:0000155">
    <property type="term" value="F:phosphorelay sensor kinase activity"/>
    <property type="evidence" value="ECO:0007669"/>
    <property type="project" value="InterPro"/>
</dbReference>
<feature type="modified residue" description="4-aspartylphosphate" evidence="11">
    <location>
        <position position="900"/>
    </location>
</feature>
<dbReference type="InterPro" id="IPR004358">
    <property type="entry name" value="Sig_transdc_His_kin-like_C"/>
</dbReference>
<dbReference type="GO" id="GO:0009927">
    <property type="term" value="F:histidine phosphotransfer kinase activity"/>
    <property type="evidence" value="ECO:0007669"/>
    <property type="project" value="TreeGrafter"/>
</dbReference>
<dbReference type="PROSITE" id="PS50109">
    <property type="entry name" value="HIS_KIN"/>
    <property type="match status" value="1"/>
</dbReference>
<dbReference type="CDD" id="cd00082">
    <property type="entry name" value="HisKA"/>
    <property type="match status" value="1"/>
</dbReference>
<dbReference type="Gene3D" id="3.30.450.20">
    <property type="entry name" value="PAS domain"/>
    <property type="match status" value="2"/>
</dbReference>
<dbReference type="Pfam" id="PF00072">
    <property type="entry name" value="Response_reg"/>
    <property type="match status" value="2"/>
</dbReference>
<dbReference type="CDD" id="cd16922">
    <property type="entry name" value="HATPase_EvgS-ArcB-TorS-like"/>
    <property type="match status" value="1"/>
</dbReference>
<dbReference type="SMART" id="SM00388">
    <property type="entry name" value="HisKA"/>
    <property type="match status" value="1"/>
</dbReference>
<dbReference type="Pfam" id="PF02518">
    <property type="entry name" value="HATPase_c"/>
    <property type="match status" value="1"/>
</dbReference>
<evidence type="ECO:0000256" key="3">
    <source>
        <dbReference type="ARBA" id="ARBA00012438"/>
    </source>
</evidence>
<dbReference type="InterPro" id="IPR001610">
    <property type="entry name" value="PAC"/>
</dbReference>
<feature type="domain" description="Histidine kinase" evidence="13">
    <location>
        <begin position="602"/>
        <end position="825"/>
    </location>
</feature>
<dbReference type="PROSITE" id="PS50113">
    <property type="entry name" value="PAC"/>
    <property type="match status" value="1"/>
</dbReference>
<keyword evidence="6" id="KW-0808">Transferase</keyword>
<evidence type="ECO:0000256" key="10">
    <source>
        <dbReference type="ARBA" id="ARBA00074306"/>
    </source>
</evidence>
<evidence type="ECO:0000313" key="16">
    <source>
        <dbReference type="EMBL" id="ARD65468.1"/>
    </source>
</evidence>
<dbReference type="CDD" id="cd00130">
    <property type="entry name" value="PAS"/>
    <property type="match status" value="2"/>
</dbReference>
<feature type="modified residue" description="4-aspartylphosphate" evidence="11">
    <location>
        <position position="1038"/>
    </location>
</feature>
<comment type="function">
    <text evidence="9">May play the central regulatory role in sporulation. It may be an element of the effector pathway responsible for the activation of sporulation genes in response to nutritional stress. Spo0A may act in concert with spo0H (a sigma factor) to control the expression of some genes that are critical to the sporulation process.</text>
</comment>
<dbReference type="PANTHER" id="PTHR43047">
    <property type="entry name" value="TWO-COMPONENT HISTIDINE PROTEIN KINASE"/>
    <property type="match status" value="1"/>
</dbReference>
<dbReference type="PANTHER" id="PTHR43047:SF72">
    <property type="entry name" value="OSMOSENSING HISTIDINE PROTEIN KINASE SLN1"/>
    <property type="match status" value="1"/>
</dbReference>
<dbReference type="SMART" id="SM00387">
    <property type="entry name" value="HATPase_c"/>
    <property type="match status" value="1"/>
</dbReference>
<dbReference type="PRINTS" id="PR00344">
    <property type="entry name" value="BCTRLSENSOR"/>
</dbReference>
<dbReference type="InterPro" id="IPR003661">
    <property type="entry name" value="HisK_dim/P_dom"/>
</dbReference>
<dbReference type="Pfam" id="PF13426">
    <property type="entry name" value="PAS_9"/>
    <property type="match status" value="1"/>
</dbReference>
<dbReference type="InterPro" id="IPR036097">
    <property type="entry name" value="HisK_dim/P_sf"/>
</dbReference>
<keyword evidence="12" id="KW-0175">Coiled coil</keyword>
<dbReference type="Pfam" id="PF08447">
    <property type="entry name" value="PAS_3"/>
    <property type="match status" value="1"/>
</dbReference>
<dbReference type="SUPFAM" id="SSF55874">
    <property type="entry name" value="ATPase domain of HSP90 chaperone/DNA topoisomerase II/histidine kinase"/>
    <property type="match status" value="1"/>
</dbReference>
<dbReference type="InterPro" id="IPR001789">
    <property type="entry name" value="Sig_transdc_resp-reg_receiver"/>
</dbReference>